<sequence>MGRSFLMVLLVQASRALISQHLHQPPSPTVHTITFDMPSPFSETIFGTLYTHISISTVLPIATDRSAGADYVEERMVNVPSVTTLPPDFEGSLSATMSPYPSTVTGTLISNGDSWHFETSENSPVYFYQELTNSNAVIRLSSSFSDKIGLSCDIHGLALFDIPFWICRQALIEINSTLEHSFTIGLARQRGASEVDMSL</sequence>
<keyword evidence="3" id="KW-1185">Reference proteome</keyword>
<accession>A0A4S8MMF7</accession>
<dbReference type="OrthoDB" id="2985813at2759"/>
<dbReference type="EMBL" id="ML179060">
    <property type="protein sequence ID" value="THV04093.1"/>
    <property type="molecule type" value="Genomic_DNA"/>
</dbReference>
<proteinExistence type="predicted"/>
<evidence type="ECO:0000313" key="3">
    <source>
        <dbReference type="Proteomes" id="UP000297245"/>
    </source>
</evidence>
<organism evidence="2 3">
    <name type="scientific">Dendrothele bispora (strain CBS 962.96)</name>
    <dbReference type="NCBI Taxonomy" id="1314807"/>
    <lineage>
        <taxon>Eukaryota</taxon>
        <taxon>Fungi</taxon>
        <taxon>Dikarya</taxon>
        <taxon>Basidiomycota</taxon>
        <taxon>Agaricomycotina</taxon>
        <taxon>Agaricomycetes</taxon>
        <taxon>Agaricomycetidae</taxon>
        <taxon>Agaricales</taxon>
        <taxon>Agaricales incertae sedis</taxon>
        <taxon>Dendrothele</taxon>
    </lineage>
</organism>
<dbReference type="Proteomes" id="UP000297245">
    <property type="component" value="Unassembled WGS sequence"/>
</dbReference>
<feature type="signal peptide" evidence="1">
    <location>
        <begin position="1"/>
        <end position="16"/>
    </location>
</feature>
<dbReference type="AlphaFoldDB" id="A0A4S8MMF7"/>
<keyword evidence="1" id="KW-0732">Signal</keyword>
<reference evidence="2 3" key="1">
    <citation type="journal article" date="2019" name="Nat. Ecol. Evol.">
        <title>Megaphylogeny resolves global patterns of mushroom evolution.</title>
        <authorList>
            <person name="Varga T."/>
            <person name="Krizsan K."/>
            <person name="Foldi C."/>
            <person name="Dima B."/>
            <person name="Sanchez-Garcia M."/>
            <person name="Sanchez-Ramirez S."/>
            <person name="Szollosi G.J."/>
            <person name="Szarkandi J.G."/>
            <person name="Papp V."/>
            <person name="Albert L."/>
            <person name="Andreopoulos W."/>
            <person name="Angelini C."/>
            <person name="Antonin V."/>
            <person name="Barry K.W."/>
            <person name="Bougher N.L."/>
            <person name="Buchanan P."/>
            <person name="Buyck B."/>
            <person name="Bense V."/>
            <person name="Catcheside P."/>
            <person name="Chovatia M."/>
            <person name="Cooper J."/>
            <person name="Damon W."/>
            <person name="Desjardin D."/>
            <person name="Finy P."/>
            <person name="Geml J."/>
            <person name="Haridas S."/>
            <person name="Hughes K."/>
            <person name="Justo A."/>
            <person name="Karasinski D."/>
            <person name="Kautmanova I."/>
            <person name="Kiss B."/>
            <person name="Kocsube S."/>
            <person name="Kotiranta H."/>
            <person name="LaButti K.M."/>
            <person name="Lechner B.E."/>
            <person name="Liimatainen K."/>
            <person name="Lipzen A."/>
            <person name="Lukacs Z."/>
            <person name="Mihaltcheva S."/>
            <person name="Morgado L.N."/>
            <person name="Niskanen T."/>
            <person name="Noordeloos M.E."/>
            <person name="Ohm R.A."/>
            <person name="Ortiz-Santana B."/>
            <person name="Ovrebo C."/>
            <person name="Racz N."/>
            <person name="Riley R."/>
            <person name="Savchenko A."/>
            <person name="Shiryaev A."/>
            <person name="Soop K."/>
            <person name="Spirin V."/>
            <person name="Szebenyi C."/>
            <person name="Tomsovsky M."/>
            <person name="Tulloss R.E."/>
            <person name="Uehling J."/>
            <person name="Grigoriev I.V."/>
            <person name="Vagvolgyi C."/>
            <person name="Papp T."/>
            <person name="Martin F.M."/>
            <person name="Miettinen O."/>
            <person name="Hibbett D.S."/>
            <person name="Nagy L.G."/>
        </authorList>
    </citation>
    <scope>NUCLEOTIDE SEQUENCE [LARGE SCALE GENOMIC DNA]</scope>
    <source>
        <strain evidence="2 3">CBS 962.96</strain>
    </source>
</reference>
<name>A0A4S8MMF7_DENBC</name>
<feature type="chain" id="PRO_5020791495" evidence="1">
    <location>
        <begin position="17"/>
        <end position="199"/>
    </location>
</feature>
<evidence type="ECO:0000256" key="1">
    <source>
        <dbReference type="SAM" id="SignalP"/>
    </source>
</evidence>
<evidence type="ECO:0000313" key="2">
    <source>
        <dbReference type="EMBL" id="THV04093.1"/>
    </source>
</evidence>
<protein>
    <submittedName>
        <fullName evidence="2">Uncharacterized protein</fullName>
    </submittedName>
</protein>
<gene>
    <name evidence="2" type="ORF">K435DRAFT_791275</name>
</gene>